<dbReference type="PANTHER" id="PTHR33064">
    <property type="entry name" value="POL PROTEIN"/>
    <property type="match status" value="1"/>
</dbReference>
<keyword evidence="3" id="KW-1185">Reference proteome</keyword>
<evidence type="ECO:0000313" key="2">
    <source>
        <dbReference type="EMBL" id="CAG8804191.1"/>
    </source>
</evidence>
<protein>
    <submittedName>
        <fullName evidence="2">31762_t:CDS:1</fullName>
    </submittedName>
</protein>
<dbReference type="InterPro" id="IPR051320">
    <property type="entry name" value="Viral_Replic_Matur_Polypro"/>
</dbReference>
<feature type="non-terminal residue" evidence="2">
    <location>
        <position position="1"/>
    </location>
</feature>
<reference evidence="2 3" key="1">
    <citation type="submission" date="2021-06" db="EMBL/GenBank/DDBJ databases">
        <authorList>
            <person name="Kallberg Y."/>
            <person name="Tangrot J."/>
            <person name="Rosling A."/>
        </authorList>
    </citation>
    <scope>NUCLEOTIDE SEQUENCE [LARGE SCALE GENOMIC DNA]</scope>
    <source>
        <strain evidence="2 3">120-4 pot B 10/14</strain>
    </source>
</reference>
<comment type="caution">
    <text evidence="2">The sequence shown here is derived from an EMBL/GenBank/DDBJ whole genome shotgun (WGS) entry which is preliminary data.</text>
</comment>
<dbReference type="Gene3D" id="3.30.70.270">
    <property type="match status" value="1"/>
</dbReference>
<dbReference type="InterPro" id="IPR043128">
    <property type="entry name" value="Rev_trsase/Diguanyl_cyclase"/>
</dbReference>
<dbReference type="SUPFAM" id="SSF56672">
    <property type="entry name" value="DNA/RNA polymerases"/>
    <property type="match status" value="1"/>
</dbReference>
<proteinExistence type="predicted"/>
<dbReference type="Proteomes" id="UP000789901">
    <property type="component" value="Unassembled WGS sequence"/>
</dbReference>
<dbReference type="InterPro" id="IPR043502">
    <property type="entry name" value="DNA/RNA_pol_sf"/>
</dbReference>
<keyword evidence="1" id="KW-0175">Coiled coil</keyword>
<sequence>EYAIVDTTTAINILAIAFVARGVKRTSFLPTNYTPSPYSKNINYLNRTPFTATKLETVSIKPTQSNGNIVIIEAFEKLQQQVDQQNQTIELLQQQVQKLKKFKNIIAPIGIAPDSTKLEAVQKIQLSQNITQLRLFLELARYYRQFIQNFSAIAKPLKQLLQKNKLYQ</sequence>
<dbReference type="PANTHER" id="PTHR33064:SF37">
    <property type="entry name" value="RIBONUCLEASE H"/>
    <property type="match status" value="1"/>
</dbReference>
<dbReference type="EMBL" id="CAJVQB010024456">
    <property type="protein sequence ID" value="CAG8804191.1"/>
    <property type="molecule type" value="Genomic_DNA"/>
</dbReference>
<name>A0ABN7VXB0_GIGMA</name>
<feature type="coiled-coil region" evidence="1">
    <location>
        <begin position="75"/>
        <end position="102"/>
    </location>
</feature>
<gene>
    <name evidence="2" type="ORF">GMARGA_LOCUS23801</name>
</gene>
<evidence type="ECO:0000256" key="1">
    <source>
        <dbReference type="SAM" id="Coils"/>
    </source>
</evidence>
<accession>A0ABN7VXB0</accession>
<organism evidence="2 3">
    <name type="scientific">Gigaspora margarita</name>
    <dbReference type="NCBI Taxonomy" id="4874"/>
    <lineage>
        <taxon>Eukaryota</taxon>
        <taxon>Fungi</taxon>
        <taxon>Fungi incertae sedis</taxon>
        <taxon>Mucoromycota</taxon>
        <taxon>Glomeromycotina</taxon>
        <taxon>Glomeromycetes</taxon>
        <taxon>Diversisporales</taxon>
        <taxon>Gigasporaceae</taxon>
        <taxon>Gigaspora</taxon>
    </lineage>
</organism>
<evidence type="ECO:0000313" key="3">
    <source>
        <dbReference type="Proteomes" id="UP000789901"/>
    </source>
</evidence>